<dbReference type="PANTHER" id="PTHR33361">
    <property type="entry name" value="GLR0591 PROTEIN"/>
    <property type="match status" value="1"/>
</dbReference>
<evidence type="ECO:0000313" key="2">
    <source>
        <dbReference type="EMBL" id="SEJ50574.1"/>
    </source>
</evidence>
<dbReference type="Pfam" id="PF05960">
    <property type="entry name" value="DUF885"/>
    <property type="match status" value="1"/>
</dbReference>
<dbReference type="PANTHER" id="PTHR33361:SF2">
    <property type="entry name" value="DUF885 DOMAIN-CONTAINING PROTEIN"/>
    <property type="match status" value="1"/>
</dbReference>
<proteinExistence type="predicted"/>
<sequence length="545" mass="60643">MTDLTALADEYYDYALGLSPLMLMWDGRIEHLAEWDDVSVEGRAAAHERLLGYALAAEAIDPGEDLQALALRDTIVSHARSAALHLAWEPELMHLNPRMGAWETVLSFVDAFPLRTAAHGEAYLTKLRHLPRFLDDLLDVAEDAADQGRVAVERHLRDTAASAEDYLRSAREGSDRMIAQAPPSDLDEASRDSWVRERDRVVAEDVHAGVARFADRLRALAERGLPDDKPGLVHLPGGEAVYRDRMWSHLQLDLTPQEVHDLGLAQVARLEDEYRAIAGPLLGTDDIAEIYARLRDDDALRYSSAEDIVRDAEAALARAEEASPAWFATMPRSRCLGHATDFGAMAYYSAPVLATGKEGDFYFKTSDPHAWATYELEAIAYHEAIPGHHLQFALHAENASLHVVQRELFSTAYAEGWGLYTERLADEMGLYTSELARVGMLSADSLRACRLVVDTGIHALGWSREEAIEYCLAHSPLDRHHIEQEVDRYIGLPGQALAYMVGRLEILAIREEAQRRPGFDIRAFHTAVLGYGAVPLTTLRRLVLG</sequence>
<dbReference type="STRING" id="1043493.SAMN05421637_2055"/>
<evidence type="ECO:0000313" key="3">
    <source>
        <dbReference type="Proteomes" id="UP000183315"/>
    </source>
</evidence>
<name>A0A1H6ZEM1_9MICO</name>
<dbReference type="EMBL" id="FNZI01000004">
    <property type="protein sequence ID" value="SEJ50574.1"/>
    <property type="molecule type" value="Genomic_DNA"/>
</dbReference>
<evidence type="ECO:0000256" key="1">
    <source>
        <dbReference type="SAM" id="MobiDB-lite"/>
    </source>
</evidence>
<dbReference type="RefSeq" id="WP_042216745.1">
    <property type="nucleotide sequence ID" value="NZ_BBLU01000021.1"/>
</dbReference>
<dbReference type="OrthoDB" id="9760040at2"/>
<accession>A0A1H6ZEM1</accession>
<dbReference type="eggNOG" id="COG4805">
    <property type="taxonomic scope" value="Bacteria"/>
</dbReference>
<reference evidence="3" key="1">
    <citation type="submission" date="2016-10" db="EMBL/GenBank/DDBJ databases">
        <authorList>
            <person name="Varghese N."/>
        </authorList>
    </citation>
    <scope>NUCLEOTIDE SEQUENCE [LARGE SCALE GENOMIC DNA]</scope>
    <source>
        <strain evidence="3">DSM 24868</strain>
    </source>
</reference>
<gene>
    <name evidence="2" type="ORF">SAMN05421637_2055</name>
</gene>
<keyword evidence="3" id="KW-1185">Reference proteome</keyword>
<dbReference type="InterPro" id="IPR010281">
    <property type="entry name" value="DUF885"/>
</dbReference>
<protein>
    <submittedName>
        <fullName evidence="2">Uncharacterized conserved protein, DUF885 familyt</fullName>
    </submittedName>
</protein>
<dbReference type="AlphaFoldDB" id="A0A1H6ZEM1"/>
<organism evidence="2 3">
    <name type="scientific">Demequina mangrovi</name>
    <dbReference type="NCBI Taxonomy" id="1043493"/>
    <lineage>
        <taxon>Bacteria</taxon>
        <taxon>Bacillati</taxon>
        <taxon>Actinomycetota</taxon>
        <taxon>Actinomycetes</taxon>
        <taxon>Micrococcales</taxon>
        <taxon>Demequinaceae</taxon>
        <taxon>Demequina</taxon>
    </lineage>
</organism>
<dbReference type="Proteomes" id="UP000183315">
    <property type="component" value="Unassembled WGS sequence"/>
</dbReference>
<feature type="region of interest" description="Disordered" evidence="1">
    <location>
        <begin position="171"/>
        <end position="191"/>
    </location>
</feature>